<dbReference type="Pfam" id="PF06934">
    <property type="entry name" value="CTI"/>
    <property type="match status" value="1"/>
</dbReference>
<dbReference type="AlphaFoldDB" id="A0A3B1B121"/>
<dbReference type="EMBL" id="UOFS01000042">
    <property type="protein sequence ID" value="VAX00025.1"/>
    <property type="molecule type" value="Genomic_DNA"/>
</dbReference>
<reference evidence="1" key="1">
    <citation type="submission" date="2018-06" db="EMBL/GenBank/DDBJ databases">
        <authorList>
            <person name="Zhirakovskaya E."/>
        </authorList>
    </citation>
    <scope>NUCLEOTIDE SEQUENCE</scope>
</reference>
<proteinExistence type="predicted"/>
<name>A0A3B1B121_9ZZZZ</name>
<evidence type="ECO:0000313" key="1">
    <source>
        <dbReference type="EMBL" id="VAX00025.1"/>
    </source>
</evidence>
<dbReference type="GO" id="GO:0016853">
    <property type="term" value="F:isomerase activity"/>
    <property type="evidence" value="ECO:0007669"/>
    <property type="project" value="UniProtKB-KW"/>
</dbReference>
<organism evidence="1">
    <name type="scientific">hydrothermal vent metagenome</name>
    <dbReference type="NCBI Taxonomy" id="652676"/>
    <lineage>
        <taxon>unclassified sequences</taxon>
        <taxon>metagenomes</taxon>
        <taxon>ecological metagenomes</taxon>
    </lineage>
</organism>
<dbReference type="InterPro" id="IPR010706">
    <property type="entry name" value="Fatty_acid_cis-trans_isomerase"/>
</dbReference>
<accession>A0A3B1B121</accession>
<protein>
    <submittedName>
        <fullName evidence="1">Fatty acid cis/trans isomerase</fullName>
    </submittedName>
</protein>
<keyword evidence="1" id="KW-0413">Isomerase</keyword>
<gene>
    <name evidence="1" type="ORF">MNBD_GAMMA22-1094</name>
</gene>
<sequence>MAFQNLISAILLLVISSCSVMLKNHTERYGPASPKERVLSEFELQQNKHISFNNEVQPVLTQRCAVCHSCNDAPCQINFTSIEGIDRGASSKPVYNGSRFFSQEPTRLDIDANSTAQWRAKQFTPILNEHRQNEQINLDNSLLYKVLTTKRKQKFLTKGRLSKEYNIGQEIIKDQSFVHSQTCPDIEAYEQFSQNNPHWGMPFALPALNYKEFKTIEMWLEQGAQVEPREPLSAALQDQIKQWETLLNATSKKQKLVSRYIFEHLFSAHLYFDDVSSTQFFTLVRSKTPPGEKIKIINSTRPYDDPHSDKFYYRVKRYNRVIVNKTHMPYSLNKKRMQRYQQLFLNKNYNVTHLPSYEVEQAANPFKTFAAIPAKSRYQFLLDDAQFFVSGFIKGPVCRGSIALNVIDDHFWVVFMDPEKSYLSKDSEFIKQNSEKLRLPTEKENTLNPFSIWSTYQETAREYMHEKAKYLNKKMPNGQGFGLEQIWDADHTNDNVALTVYRHYDSATVLKGFVGEIPKTGWVIDYPIFERIHYLLSAGFNVYGTVGHQLSTRLYMDFIRYEAELEFLAFLPTASRMKIHEYWYRGTGETKHLIKELKKLKFSHKSKIKFESIDVKKEFYEKLSHYLYNTNLEASDYINRCKSPEINCNTKNMSKIKSKVTQELHKISDIDGVLNSVFPDSAFLRIKVDGTVQNDLVYTILRNNFYLNTMSLLNNDDMRIRKNDSLDIIPGFVGAYPNFFFEVDIKDISKFVKLYQKIKDSKSYTKLVTQYGIRRSNPNFWQVSDWFYKKSQHDNRVYSGLFDLNRYKNR</sequence>